<dbReference type="EMBL" id="BSXV01001477">
    <property type="protein sequence ID" value="GME92983.1"/>
    <property type="molecule type" value="Genomic_DNA"/>
</dbReference>
<sequence>MESIETNAKLFKEIREIFQTNLLPKKLEISENSENPENPEKSSEQNPGTKTDDSEKEKEKDKETTSTVPYENMDTKSIQKVEKLASKLNHLLEVQLSILKASNLHKVLYDILKDPGLKDDPKFRKYRKEIGNFIEKWCGFTVEVDEHWSKNYTEPSDKLEVETNGKTTEAVKA</sequence>
<accession>A0ACB5TQ27</accession>
<evidence type="ECO:0000313" key="2">
    <source>
        <dbReference type="Proteomes" id="UP001165101"/>
    </source>
</evidence>
<reference evidence="1" key="1">
    <citation type="submission" date="2023-04" db="EMBL/GenBank/DDBJ databases">
        <title>Candida boidinii NBRC 1967.</title>
        <authorList>
            <person name="Ichikawa N."/>
            <person name="Sato H."/>
            <person name="Tonouchi N."/>
        </authorList>
    </citation>
    <scope>NUCLEOTIDE SEQUENCE</scope>
    <source>
        <strain evidence="1">NBRC 1967</strain>
    </source>
</reference>
<protein>
    <submittedName>
        <fullName evidence="1">Unnamed protein product</fullName>
    </submittedName>
</protein>
<comment type="caution">
    <text evidence="1">The sequence shown here is derived from an EMBL/GenBank/DDBJ whole genome shotgun (WGS) entry which is preliminary data.</text>
</comment>
<keyword evidence="2" id="KW-1185">Reference proteome</keyword>
<evidence type="ECO:0000313" key="1">
    <source>
        <dbReference type="EMBL" id="GME92983.1"/>
    </source>
</evidence>
<name>A0ACB5TQ27_CANBO</name>
<dbReference type="Proteomes" id="UP001165101">
    <property type="component" value="Unassembled WGS sequence"/>
</dbReference>
<organism evidence="1 2">
    <name type="scientific">Candida boidinii</name>
    <name type="common">Yeast</name>
    <dbReference type="NCBI Taxonomy" id="5477"/>
    <lineage>
        <taxon>Eukaryota</taxon>
        <taxon>Fungi</taxon>
        <taxon>Dikarya</taxon>
        <taxon>Ascomycota</taxon>
        <taxon>Saccharomycotina</taxon>
        <taxon>Pichiomycetes</taxon>
        <taxon>Pichiales</taxon>
        <taxon>Pichiaceae</taxon>
        <taxon>Ogataea</taxon>
        <taxon>Ogataea/Candida clade</taxon>
    </lineage>
</organism>
<proteinExistence type="predicted"/>
<gene>
    <name evidence="1" type="ORF">Cboi01_000296100</name>
</gene>